<sequence>MRGIEGLLAAAGPLKEWTMQEEERFLREAVSLARTNLEKGGRPFGAVVVRNGEVIGRGVNEMLDTGDPTSHAELNAVRAAAKTIASLRLEDATVYASGHPCPMCLAAMRMAGITEIAYAHSNEDGEPYGLSTAAIYAELAKPLAEQAMRFRHVPLEDDRTLYADWQARQRP</sequence>
<dbReference type="KEGG" id="rhi:NGR_c37080"/>
<dbReference type="PANTHER" id="PTHR11079">
    <property type="entry name" value="CYTOSINE DEAMINASE FAMILY MEMBER"/>
    <property type="match status" value="1"/>
</dbReference>
<reference evidence="4 5" key="1">
    <citation type="journal article" date="2009" name="Appl. Environ. Microbiol.">
        <title>Rhizobium sp. strain NGR234 possesses a remarkable number of secretion systems.</title>
        <authorList>
            <person name="Schmeisser C."/>
            <person name="Liesegang H."/>
            <person name="Krysciak D."/>
            <person name="Bakkou N."/>
            <person name="Le Quere A."/>
            <person name="Wollherr A."/>
            <person name="Heinemeyer I."/>
            <person name="Morgenstern B."/>
            <person name="Pommerening-Roeser A."/>
            <person name="Flores M."/>
            <person name="Palacios R."/>
            <person name="Brenner S."/>
            <person name="Gottschalk G."/>
            <person name="Schmitz R.A."/>
            <person name="Broughton W.J."/>
            <person name="Perret X."/>
            <person name="Strittmatter A.W."/>
            <person name="Streit W.R."/>
        </authorList>
    </citation>
    <scope>NUCLEOTIDE SEQUENCE [LARGE SCALE GENOMIC DNA]</scope>
    <source>
        <strain evidence="5">NBRC 101917 / NGR234</strain>
    </source>
</reference>
<dbReference type="Gene3D" id="3.40.140.10">
    <property type="entry name" value="Cytidine Deaminase, domain 2"/>
    <property type="match status" value="1"/>
</dbReference>
<dbReference type="GO" id="GO:0008270">
    <property type="term" value="F:zinc ion binding"/>
    <property type="evidence" value="ECO:0007669"/>
    <property type="project" value="InterPro"/>
</dbReference>
<dbReference type="InterPro" id="IPR016193">
    <property type="entry name" value="Cytidine_deaminase-like"/>
</dbReference>
<keyword evidence="1" id="KW-0479">Metal-binding</keyword>
<dbReference type="PATRIC" id="fig|394.7.peg.6562"/>
<dbReference type="CDD" id="cd01285">
    <property type="entry name" value="nucleoside_deaminase"/>
    <property type="match status" value="1"/>
</dbReference>
<name>C3MCY1_SINFN</name>
<dbReference type="SUPFAM" id="SSF53927">
    <property type="entry name" value="Cytidine deaminase-like"/>
    <property type="match status" value="1"/>
</dbReference>
<dbReference type="STRING" id="394.NGR_c37080"/>
<dbReference type="PROSITE" id="PS51747">
    <property type="entry name" value="CYT_DCMP_DEAMINASES_2"/>
    <property type="match status" value="1"/>
</dbReference>
<dbReference type="PROSITE" id="PS00903">
    <property type="entry name" value="CYT_DCMP_DEAMINASES_1"/>
    <property type="match status" value="1"/>
</dbReference>
<gene>
    <name evidence="4" type="ordered locus">NGR_c37080</name>
</gene>
<dbReference type="OrthoDB" id="9802676at2"/>
<evidence type="ECO:0000259" key="3">
    <source>
        <dbReference type="PROSITE" id="PS51747"/>
    </source>
</evidence>
<protein>
    <submittedName>
        <fullName evidence="4">CMP/dCMP deaminase, zinc-binding</fullName>
    </submittedName>
</protein>
<evidence type="ECO:0000256" key="2">
    <source>
        <dbReference type="ARBA" id="ARBA00022833"/>
    </source>
</evidence>
<dbReference type="GO" id="GO:0047974">
    <property type="term" value="F:guanosine deaminase activity"/>
    <property type="evidence" value="ECO:0007669"/>
    <property type="project" value="TreeGrafter"/>
</dbReference>
<dbReference type="PANTHER" id="PTHR11079:SF161">
    <property type="entry name" value="CMP_DCMP-TYPE DEAMINASE DOMAIN-CONTAINING PROTEIN"/>
    <property type="match status" value="1"/>
</dbReference>
<dbReference type="Pfam" id="PF00383">
    <property type="entry name" value="dCMP_cyt_deam_1"/>
    <property type="match status" value="1"/>
</dbReference>
<evidence type="ECO:0000256" key="1">
    <source>
        <dbReference type="ARBA" id="ARBA00022723"/>
    </source>
</evidence>
<feature type="domain" description="CMP/dCMP-type deaminase" evidence="3">
    <location>
        <begin position="20"/>
        <end position="143"/>
    </location>
</feature>
<dbReference type="EMBL" id="CP001389">
    <property type="protein sequence ID" value="ACP27429.1"/>
    <property type="molecule type" value="Genomic_DNA"/>
</dbReference>
<dbReference type="Proteomes" id="UP000001054">
    <property type="component" value="Chromosome"/>
</dbReference>
<dbReference type="InterPro" id="IPR016192">
    <property type="entry name" value="APOBEC/CMP_deaminase_Zn-bd"/>
</dbReference>
<organism evidence="4 5">
    <name type="scientific">Sinorhizobium fredii (strain NBRC 101917 / NGR234)</name>
    <dbReference type="NCBI Taxonomy" id="394"/>
    <lineage>
        <taxon>Bacteria</taxon>
        <taxon>Pseudomonadati</taxon>
        <taxon>Pseudomonadota</taxon>
        <taxon>Alphaproteobacteria</taxon>
        <taxon>Hyphomicrobiales</taxon>
        <taxon>Rhizobiaceae</taxon>
        <taxon>Sinorhizobium/Ensifer group</taxon>
        <taxon>Sinorhizobium</taxon>
    </lineage>
</organism>
<proteinExistence type="predicted"/>
<dbReference type="AlphaFoldDB" id="C3MCY1"/>
<dbReference type="InterPro" id="IPR002125">
    <property type="entry name" value="CMP_dCMP_dom"/>
</dbReference>
<keyword evidence="2" id="KW-0862">Zinc</keyword>
<dbReference type="HOGENOM" id="CLU_025810_5_2_5"/>
<evidence type="ECO:0000313" key="4">
    <source>
        <dbReference type="EMBL" id="ACP27429.1"/>
    </source>
</evidence>
<accession>C3MCY1</accession>
<dbReference type="eggNOG" id="COG0590">
    <property type="taxonomic scope" value="Bacteria"/>
</dbReference>
<keyword evidence="5" id="KW-1185">Reference proteome</keyword>
<dbReference type="GO" id="GO:0006152">
    <property type="term" value="P:purine nucleoside catabolic process"/>
    <property type="evidence" value="ECO:0007669"/>
    <property type="project" value="TreeGrafter"/>
</dbReference>
<evidence type="ECO:0000313" key="5">
    <source>
        <dbReference type="Proteomes" id="UP000001054"/>
    </source>
</evidence>